<dbReference type="AlphaFoldDB" id="A0A553HLR5"/>
<gene>
    <name evidence="1" type="ORF">FHL15_010247</name>
</gene>
<protein>
    <submittedName>
        <fullName evidence="1">Uncharacterized protein</fullName>
    </submittedName>
</protein>
<dbReference type="EMBL" id="VFLP01000078">
    <property type="protein sequence ID" value="TRX88904.1"/>
    <property type="molecule type" value="Genomic_DNA"/>
</dbReference>
<sequence>MIFITAWTLAHSLTIREDPKHSFYFGFVGACFALAKEHPQLFIEREGEHKGTFVRGVSLEDMMRCSIVARHYVKRRKSGDYGTSNRRSPSVNTQKVDLHTTVMYYQTQEDIAEAAEFETNVALTDDCLCGLTIPLKSPGISKTNIDAVEEISLVGTNFQDAYAKEAEEGPKGP</sequence>
<name>A0A553HLR5_9PEZI</name>
<reference evidence="2" key="1">
    <citation type="submission" date="2019-06" db="EMBL/GenBank/DDBJ databases">
        <title>Draft genome sequence of the griseofulvin-producing fungus Xylaria cubensis strain G536.</title>
        <authorList>
            <person name="Mead M.E."/>
            <person name="Raja H.A."/>
            <person name="Steenwyk J.L."/>
            <person name="Knowles S.L."/>
            <person name="Oberlies N.H."/>
            <person name="Rokas A."/>
        </authorList>
    </citation>
    <scope>NUCLEOTIDE SEQUENCE [LARGE SCALE GENOMIC DNA]</scope>
    <source>
        <strain evidence="2">G536</strain>
    </source>
</reference>
<evidence type="ECO:0000313" key="2">
    <source>
        <dbReference type="Proteomes" id="UP000319160"/>
    </source>
</evidence>
<organism evidence="1 2">
    <name type="scientific">Xylaria flabelliformis</name>
    <dbReference type="NCBI Taxonomy" id="2512241"/>
    <lineage>
        <taxon>Eukaryota</taxon>
        <taxon>Fungi</taxon>
        <taxon>Dikarya</taxon>
        <taxon>Ascomycota</taxon>
        <taxon>Pezizomycotina</taxon>
        <taxon>Sordariomycetes</taxon>
        <taxon>Xylariomycetidae</taxon>
        <taxon>Xylariales</taxon>
        <taxon>Xylariaceae</taxon>
        <taxon>Xylaria</taxon>
    </lineage>
</organism>
<proteinExistence type="predicted"/>
<dbReference type="Proteomes" id="UP000319160">
    <property type="component" value="Unassembled WGS sequence"/>
</dbReference>
<comment type="caution">
    <text evidence="1">The sequence shown here is derived from an EMBL/GenBank/DDBJ whole genome shotgun (WGS) entry which is preliminary data.</text>
</comment>
<keyword evidence="2" id="KW-1185">Reference proteome</keyword>
<evidence type="ECO:0000313" key="1">
    <source>
        <dbReference type="EMBL" id="TRX88904.1"/>
    </source>
</evidence>
<accession>A0A553HLR5</accession>